<dbReference type="EMBL" id="BSNX01000030">
    <property type="protein sequence ID" value="GLQ73283.1"/>
    <property type="molecule type" value="Genomic_DNA"/>
</dbReference>
<dbReference type="AlphaFoldDB" id="A0AAV5NST2"/>
<dbReference type="RefSeq" id="WP_126608042.1">
    <property type="nucleotide sequence ID" value="NZ_AP025144.1"/>
</dbReference>
<gene>
    <name evidence="1" type="ORF">GCM10007932_26430</name>
</gene>
<reference evidence="2" key="1">
    <citation type="journal article" date="2019" name="Int. J. Syst. Evol. Microbiol.">
        <title>The Global Catalogue of Microorganisms (GCM) 10K type strain sequencing project: providing services to taxonomists for standard genome sequencing and annotation.</title>
        <authorList>
            <consortium name="The Broad Institute Genomics Platform"/>
            <consortium name="The Broad Institute Genome Sequencing Center for Infectious Disease"/>
            <person name="Wu L."/>
            <person name="Ma J."/>
        </authorList>
    </citation>
    <scope>NUCLEOTIDE SEQUENCE [LARGE SCALE GENOMIC DNA]</scope>
    <source>
        <strain evidence="2">NBRC 15640</strain>
    </source>
</reference>
<keyword evidence="2" id="KW-1185">Reference proteome</keyword>
<accession>A0AAV5NST2</accession>
<proteinExistence type="predicted"/>
<sequence>MKFSLPDLNRSHDVVLAARLMQDLYSSHYSANEPCRLVLARFPELTPEQVMCLWVGVNMAECSIQEREGINLVEVVNV</sequence>
<comment type="caution">
    <text evidence="1">The sequence shown here is derived from an EMBL/GenBank/DDBJ whole genome shotgun (WGS) entry which is preliminary data.</text>
</comment>
<evidence type="ECO:0000313" key="1">
    <source>
        <dbReference type="EMBL" id="GLQ73283.1"/>
    </source>
</evidence>
<name>A0AAV5NST2_9VIBR</name>
<dbReference type="Proteomes" id="UP001156690">
    <property type="component" value="Unassembled WGS sequence"/>
</dbReference>
<organism evidence="1 2">
    <name type="scientific">Vibrio penaeicida</name>
    <dbReference type="NCBI Taxonomy" id="104609"/>
    <lineage>
        <taxon>Bacteria</taxon>
        <taxon>Pseudomonadati</taxon>
        <taxon>Pseudomonadota</taxon>
        <taxon>Gammaproteobacteria</taxon>
        <taxon>Vibrionales</taxon>
        <taxon>Vibrionaceae</taxon>
        <taxon>Vibrio</taxon>
    </lineage>
</organism>
<protein>
    <submittedName>
        <fullName evidence="1">Uncharacterized protein</fullName>
    </submittedName>
</protein>
<evidence type="ECO:0000313" key="2">
    <source>
        <dbReference type="Proteomes" id="UP001156690"/>
    </source>
</evidence>